<dbReference type="AlphaFoldDB" id="A0AAV7RG76"/>
<protein>
    <submittedName>
        <fullName evidence="1">Uncharacterized protein</fullName>
    </submittedName>
</protein>
<dbReference type="Proteomes" id="UP001066276">
    <property type="component" value="Chromosome 5"/>
</dbReference>
<evidence type="ECO:0000313" key="2">
    <source>
        <dbReference type="Proteomes" id="UP001066276"/>
    </source>
</evidence>
<gene>
    <name evidence="1" type="ORF">NDU88_003785</name>
</gene>
<keyword evidence="2" id="KW-1185">Reference proteome</keyword>
<accession>A0AAV7RG76</accession>
<organism evidence="1 2">
    <name type="scientific">Pleurodeles waltl</name>
    <name type="common">Iberian ribbed newt</name>
    <dbReference type="NCBI Taxonomy" id="8319"/>
    <lineage>
        <taxon>Eukaryota</taxon>
        <taxon>Metazoa</taxon>
        <taxon>Chordata</taxon>
        <taxon>Craniata</taxon>
        <taxon>Vertebrata</taxon>
        <taxon>Euteleostomi</taxon>
        <taxon>Amphibia</taxon>
        <taxon>Batrachia</taxon>
        <taxon>Caudata</taxon>
        <taxon>Salamandroidea</taxon>
        <taxon>Salamandridae</taxon>
        <taxon>Pleurodelinae</taxon>
        <taxon>Pleurodeles</taxon>
    </lineage>
</organism>
<name>A0AAV7RG76_PLEWA</name>
<proteinExistence type="predicted"/>
<dbReference type="EMBL" id="JANPWB010000009">
    <property type="protein sequence ID" value="KAJ1150998.1"/>
    <property type="molecule type" value="Genomic_DNA"/>
</dbReference>
<evidence type="ECO:0000313" key="1">
    <source>
        <dbReference type="EMBL" id="KAJ1150998.1"/>
    </source>
</evidence>
<sequence length="88" mass="9557">MKAELELENRASTKGNVLIIRAEYVPGAKELHSSAAPAARRTAPCTITHYRNGCAWAKTGSRAGRLRSSICAATRPCWAPALTFSNIW</sequence>
<comment type="caution">
    <text evidence="1">The sequence shown here is derived from an EMBL/GenBank/DDBJ whole genome shotgun (WGS) entry which is preliminary data.</text>
</comment>
<reference evidence="1" key="1">
    <citation type="journal article" date="2022" name="bioRxiv">
        <title>Sequencing and chromosome-scale assembly of the giantPleurodeles waltlgenome.</title>
        <authorList>
            <person name="Brown T."/>
            <person name="Elewa A."/>
            <person name="Iarovenko S."/>
            <person name="Subramanian E."/>
            <person name="Araus A.J."/>
            <person name="Petzold A."/>
            <person name="Susuki M."/>
            <person name="Suzuki K.-i.T."/>
            <person name="Hayashi T."/>
            <person name="Toyoda A."/>
            <person name="Oliveira C."/>
            <person name="Osipova E."/>
            <person name="Leigh N.D."/>
            <person name="Simon A."/>
            <person name="Yun M.H."/>
        </authorList>
    </citation>
    <scope>NUCLEOTIDE SEQUENCE</scope>
    <source>
        <strain evidence="1">20211129_DDA</strain>
        <tissue evidence="1">Liver</tissue>
    </source>
</reference>